<dbReference type="GO" id="GO:0005384">
    <property type="term" value="F:manganese ion transmembrane transporter activity"/>
    <property type="evidence" value="ECO:0007669"/>
    <property type="project" value="InterPro"/>
</dbReference>
<dbReference type="EMBL" id="CP013065">
    <property type="protein sequence ID" value="ALM12894.1"/>
    <property type="molecule type" value="Genomic_DNA"/>
</dbReference>
<dbReference type="GO" id="GO:0030026">
    <property type="term" value="P:intracellular manganese ion homeostasis"/>
    <property type="evidence" value="ECO:0007669"/>
    <property type="project" value="InterPro"/>
</dbReference>
<evidence type="ECO:0000256" key="4">
    <source>
        <dbReference type="ARBA" id="ARBA00023136"/>
    </source>
</evidence>
<feature type="transmembrane region" description="Helical" evidence="5">
    <location>
        <begin position="223"/>
        <end position="245"/>
    </location>
</feature>
<comment type="subcellular location">
    <subcellularLocation>
        <location evidence="1">Endomembrane system</location>
        <topology evidence="1">Multi-pass membrane protein</topology>
    </subcellularLocation>
</comment>
<dbReference type="PATRIC" id="fig|1735161.3.peg.194"/>
<evidence type="ECO:0000313" key="7">
    <source>
        <dbReference type="Proteomes" id="UP000069135"/>
    </source>
</evidence>
<proteinExistence type="predicted"/>
<accession>A0A0S1SVN7</accession>
<evidence type="ECO:0000256" key="1">
    <source>
        <dbReference type="ARBA" id="ARBA00004127"/>
    </source>
</evidence>
<feature type="transmembrane region" description="Helical" evidence="5">
    <location>
        <begin position="188"/>
        <end position="211"/>
    </location>
</feature>
<dbReference type="InterPro" id="IPR008217">
    <property type="entry name" value="Ccc1_fam"/>
</dbReference>
<gene>
    <name evidence="6" type="ORF">PeribacterD1_0193</name>
</gene>
<accession>A0A0S1SID9</accession>
<accession>A0A0S1SN72</accession>
<feature type="transmembrane region" description="Helical" evidence="5">
    <location>
        <begin position="163"/>
        <end position="182"/>
    </location>
</feature>
<reference evidence="6 7" key="2">
    <citation type="journal article" date="2016" name="PeerJ">
        <title>Analysis of five complete genome sequences for members of the class Peribacteria in the recently recognized Peregrinibacteria bacterial phylum.</title>
        <authorList>
            <person name="Anantharaman K."/>
            <person name="Brown C.T."/>
            <person name="Burstein D."/>
            <person name="Castelle C.J."/>
            <person name="Probst A.J."/>
            <person name="Thomas B.C."/>
            <person name="Williams K.H."/>
            <person name="Banfield J.F."/>
        </authorList>
    </citation>
    <scope>NUCLEOTIDE SEQUENCE [LARGE SCALE GENOMIC DNA]</scope>
    <source>
        <strain evidence="6">RIFOXYD1_FULL_PER-ii_59_16</strain>
    </source>
</reference>
<evidence type="ECO:0008006" key="8">
    <source>
        <dbReference type="Google" id="ProtNLM"/>
    </source>
</evidence>
<feature type="transmembrane region" description="Helical" evidence="5">
    <location>
        <begin position="54"/>
        <end position="82"/>
    </location>
</feature>
<protein>
    <recommendedName>
        <fullName evidence="8">Integral membrane protein</fullName>
    </recommendedName>
</protein>
<reference evidence="7" key="1">
    <citation type="submission" date="2015-10" db="EMBL/GenBank/DDBJ databases">
        <title>Analysis of five complete genome sequences for members of the class Peribacteria in the recently recognized Peregrinibacteria bacterial phylum.</title>
        <authorList>
            <person name="Anantharaman K."/>
            <person name="Brown C.T."/>
            <person name="Burstein D."/>
            <person name="Castelle C.J."/>
            <person name="Probst A.J."/>
            <person name="Thomas B.C."/>
            <person name="Williams K.H."/>
            <person name="Banfield J.F."/>
        </authorList>
    </citation>
    <scope>NUCLEOTIDE SEQUENCE [LARGE SCALE GENOMIC DNA]</scope>
</reference>
<dbReference type="Pfam" id="PF01988">
    <property type="entry name" value="VIT1"/>
    <property type="match status" value="1"/>
</dbReference>
<dbReference type="PANTHER" id="PTHR31851">
    <property type="entry name" value="FE(2+)/MN(2+) TRANSPORTER PCL1"/>
    <property type="match status" value="1"/>
</dbReference>
<keyword evidence="3 5" id="KW-1133">Transmembrane helix</keyword>
<accession>A0A0S1SQU2</accession>
<keyword evidence="2 5" id="KW-0812">Transmembrane</keyword>
<evidence type="ECO:0000313" key="6">
    <source>
        <dbReference type="EMBL" id="ALM12894.1"/>
    </source>
</evidence>
<keyword evidence="4 5" id="KW-0472">Membrane</keyword>
<sequence length="249" mass="26765">MTQHPDLEQALAAHEEAGIHGSRLREYIQDIVLGGNDGIVTTFAVVAGTAGAHLASVVVVILGLANLLADGISMGAGVFLSLRSEHDRALRVRKEEAQEIEDDPEIEREEVRHAFRAKGFSGELLENVVATITADKERWVDVMLHEEHGITGSEQDRPVFKGLMTFCSFAFFGAIPLIPYLLPVPDALRFEAALASTTAALLLLGVTRSAVTRERIFRGPLEIVSVGLLCAAVAYGVGAVLRNFVGLAI</sequence>
<organism evidence="6 7">
    <name type="scientific">Candidatus Peribacter riflensis</name>
    <dbReference type="NCBI Taxonomy" id="1735162"/>
    <lineage>
        <taxon>Bacteria</taxon>
        <taxon>Candidatus Peregrinibacteriota</taxon>
        <taxon>Candidatus Peribacteria</taxon>
        <taxon>Candidatus Peribacterales</taxon>
        <taxon>Candidatus Peribacteraceae</taxon>
        <taxon>Candidatus Peribacter</taxon>
    </lineage>
</organism>
<name>A0A0S1SVN7_9BACT</name>
<dbReference type="Proteomes" id="UP000069135">
    <property type="component" value="Chromosome"/>
</dbReference>
<dbReference type="GO" id="GO:0012505">
    <property type="term" value="C:endomembrane system"/>
    <property type="evidence" value="ECO:0007669"/>
    <property type="project" value="UniProtKB-SubCell"/>
</dbReference>
<accession>A0A0S1SJ07</accession>
<dbReference type="AlphaFoldDB" id="A0A0S1SVN7"/>
<dbReference type="KEGG" id="prf:PeribacterA2_0193"/>
<evidence type="ECO:0000256" key="3">
    <source>
        <dbReference type="ARBA" id="ARBA00022989"/>
    </source>
</evidence>
<dbReference type="STRING" id="1735162.PeribacterB2_0193"/>
<evidence type="ECO:0000256" key="2">
    <source>
        <dbReference type="ARBA" id="ARBA00022692"/>
    </source>
</evidence>
<evidence type="ECO:0000256" key="5">
    <source>
        <dbReference type="SAM" id="Phobius"/>
    </source>
</evidence>